<accession>A0ABU0E430</accession>
<keyword evidence="2" id="KW-1185">Reference proteome</keyword>
<sequence>MKYEFSAKPYHYSSTPGMTGWTFVALPKELSIEIRENFKMQEEGWGRLKATIKVGKSEWNTAIWFDTKKDTYLLPLKAAIRKKEKVELGKEVKVNINLKL</sequence>
<proteinExistence type="predicted"/>
<evidence type="ECO:0008006" key="3">
    <source>
        <dbReference type="Google" id="ProtNLM"/>
    </source>
</evidence>
<dbReference type="SUPFAM" id="SSF141694">
    <property type="entry name" value="AF2212/PG0164-like"/>
    <property type="match status" value="1"/>
</dbReference>
<dbReference type="Gene3D" id="2.40.30.100">
    <property type="entry name" value="AF2212/PG0164-like"/>
    <property type="match status" value="1"/>
</dbReference>
<dbReference type="RefSeq" id="WP_307407814.1">
    <property type="nucleotide sequence ID" value="NZ_JAUSUR010000003.1"/>
</dbReference>
<comment type="caution">
    <text evidence="1">The sequence shown here is derived from an EMBL/GenBank/DDBJ whole genome shotgun (WGS) entry which is preliminary data.</text>
</comment>
<dbReference type="InterPro" id="IPR037079">
    <property type="entry name" value="AF2212/PG0164-like_sf"/>
</dbReference>
<name>A0ABU0E430_9FIRM</name>
<dbReference type="Proteomes" id="UP001230220">
    <property type="component" value="Unassembled WGS sequence"/>
</dbReference>
<dbReference type="InterPro" id="IPR015018">
    <property type="entry name" value="DUF1905"/>
</dbReference>
<dbReference type="EMBL" id="JAUSUR010000003">
    <property type="protein sequence ID" value="MDQ0361250.1"/>
    <property type="molecule type" value="Genomic_DNA"/>
</dbReference>
<organism evidence="1 2">
    <name type="scientific">Breznakia pachnodae</name>
    <dbReference type="NCBI Taxonomy" id="265178"/>
    <lineage>
        <taxon>Bacteria</taxon>
        <taxon>Bacillati</taxon>
        <taxon>Bacillota</taxon>
        <taxon>Erysipelotrichia</taxon>
        <taxon>Erysipelotrichales</taxon>
        <taxon>Erysipelotrichaceae</taxon>
        <taxon>Breznakia</taxon>
    </lineage>
</organism>
<evidence type="ECO:0000313" key="2">
    <source>
        <dbReference type="Proteomes" id="UP001230220"/>
    </source>
</evidence>
<gene>
    <name evidence="1" type="ORF">J2S15_001997</name>
</gene>
<evidence type="ECO:0000313" key="1">
    <source>
        <dbReference type="EMBL" id="MDQ0361250.1"/>
    </source>
</evidence>
<protein>
    <recommendedName>
        <fullName evidence="3">DUF1905 domain-containing protein</fullName>
    </recommendedName>
</protein>
<dbReference type="Pfam" id="PF08922">
    <property type="entry name" value="DUF1905"/>
    <property type="match status" value="1"/>
</dbReference>
<reference evidence="1 2" key="1">
    <citation type="submission" date="2023-07" db="EMBL/GenBank/DDBJ databases">
        <title>Genomic Encyclopedia of Type Strains, Phase IV (KMG-IV): sequencing the most valuable type-strain genomes for metagenomic binning, comparative biology and taxonomic classification.</title>
        <authorList>
            <person name="Goeker M."/>
        </authorList>
    </citation>
    <scope>NUCLEOTIDE SEQUENCE [LARGE SCALE GENOMIC DNA]</scope>
    <source>
        <strain evidence="1 2">DSM 16784</strain>
    </source>
</reference>